<keyword evidence="2" id="KW-0408">Iron</keyword>
<dbReference type="InterPro" id="IPR017896">
    <property type="entry name" value="4Fe4S_Fe-S-bd"/>
</dbReference>
<dbReference type="SUPFAM" id="SSF54862">
    <property type="entry name" value="4Fe-4S ferredoxins"/>
    <property type="match status" value="1"/>
</dbReference>
<gene>
    <name evidence="5" type="ORF">HP555_08090</name>
</gene>
<sequence length="426" mass="47205">MGHLAGKDLYRRLGARLDQAPIRTPWTPVFAQLLRSLYTPAEAELIIRLPYRPATLGRIAAITGTDERALQKILEALCKKGLVLDIWDGHEYRYLVSPLVIGFFEFTMMRTGPDLPREQWAELFQAYMFGDTAFVAANFGDQQQISIMRSLPHEAALDEYVEILDYEKASAIIDEQNEFSLGLCSCRHEKHHLGHAPCRTPMATCTSMGSGAAFMIRNGFARAIDKSEMREILARSQEQGLTLSTDNVRRDIGFICHCCGCCCNLLQGVRETGYPGILVTSSCIAAVDSDTCTGCGLCAKACPVEAIDLIESAETTAASAPRRKAHIRSICLGCGVCALRCPTGALRLHPRPQQVLHPEDTFERVILQALERDTLQTLLFDNPNSRSQAFMRALVGGFLRLSPVKRALLSDRLRSRFLTVLRRAAA</sequence>
<evidence type="ECO:0000259" key="4">
    <source>
        <dbReference type="PROSITE" id="PS51379"/>
    </source>
</evidence>
<dbReference type="Proteomes" id="UP000596092">
    <property type="component" value="Chromosome"/>
</dbReference>
<dbReference type="PROSITE" id="PS51379">
    <property type="entry name" value="4FE4S_FER_2"/>
    <property type="match status" value="2"/>
</dbReference>
<dbReference type="RefSeq" id="WP_199261367.1">
    <property type="nucleotide sequence ID" value="NZ_CP054140.1"/>
</dbReference>
<keyword evidence="3" id="KW-0411">Iron-sulfur</keyword>
<reference evidence="5 6" key="1">
    <citation type="submission" date="2020-05" db="EMBL/GenBank/DDBJ databases">
        <title>Complete genome of Desulfobulbus oligotrophicus.</title>
        <authorList>
            <person name="Podar M."/>
        </authorList>
    </citation>
    <scope>NUCLEOTIDE SEQUENCE [LARGE SCALE GENOMIC DNA]</scope>
    <source>
        <strain evidence="5 6">Prop6</strain>
    </source>
</reference>
<proteinExistence type="predicted"/>
<dbReference type="PROSITE" id="PS00198">
    <property type="entry name" value="4FE4S_FER_1"/>
    <property type="match status" value="2"/>
</dbReference>
<evidence type="ECO:0000256" key="3">
    <source>
        <dbReference type="ARBA" id="ARBA00023014"/>
    </source>
</evidence>
<dbReference type="Pfam" id="PF12838">
    <property type="entry name" value="Fer4_7"/>
    <property type="match status" value="1"/>
</dbReference>
<dbReference type="SUPFAM" id="SSF46785">
    <property type="entry name" value="Winged helix' DNA-binding domain"/>
    <property type="match status" value="1"/>
</dbReference>
<evidence type="ECO:0000256" key="2">
    <source>
        <dbReference type="ARBA" id="ARBA00023004"/>
    </source>
</evidence>
<evidence type="ECO:0000313" key="6">
    <source>
        <dbReference type="Proteomes" id="UP000596092"/>
    </source>
</evidence>
<name>A0A7T6AQR6_9BACT</name>
<keyword evidence="1" id="KW-0479">Metal-binding</keyword>
<dbReference type="GO" id="GO:0046872">
    <property type="term" value="F:metal ion binding"/>
    <property type="evidence" value="ECO:0007669"/>
    <property type="project" value="UniProtKB-KW"/>
</dbReference>
<dbReference type="KEGG" id="dog:HP555_08090"/>
<dbReference type="Gene3D" id="3.30.70.3270">
    <property type="match status" value="1"/>
</dbReference>
<evidence type="ECO:0000256" key="1">
    <source>
        <dbReference type="ARBA" id="ARBA00022723"/>
    </source>
</evidence>
<organism evidence="5 6">
    <name type="scientific">Desulfobulbus oligotrophicus</name>
    <dbReference type="NCBI Taxonomy" id="1909699"/>
    <lineage>
        <taxon>Bacteria</taxon>
        <taxon>Pseudomonadati</taxon>
        <taxon>Thermodesulfobacteriota</taxon>
        <taxon>Desulfobulbia</taxon>
        <taxon>Desulfobulbales</taxon>
        <taxon>Desulfobulbaceae</taxon>
        <taxon>Desulfobulbus</taxon>
    </lineage>
</organism>
<feature type="domain" description="4Fe-4S ferredoxin-type" evidence="4">
    <location>
        <begin position="283"/>
        <end position="312"/>
    </location>
</feature>
<protein>
    <submittedName>
        <fullName evidence="5">4Fe-4S binding protein</fullName>
    </submittedName>
</protein>
<feature type="domain" description="4Fe-4S ferredoxin-type" evidence="4">
    <location>
        <begin position="322"/>
        <end position="351"/>
    </location>
</feature>
<dbReference type="EMBL" id="CP054140">
    <property type="protein sequence ID" value="QQG65827.1"/>
    <property type="molecule type" value="Genomic_DNA"/>
</dbReference>
<dbReference type="AlphaFoldDB" id="A0A7T6AQR6"/>
<dbReference type="GO" id="GO:0051536">
    <property type="term" value="F:iron-sulfur cluster binding"/>
    <property type="evidence" value="ECO:0007669"/>
    <property type="project" value="UniProtKB-KW"/>
</dbReference>
<evidence type="ECO:0000313" key="5">
    <source>
        <dbReference type="EMBL" id="QQG65827.1"/>
    </source>
</evidence>
<accession>A0A7T6AQR6</accession>
<dbReference type="InterPro" id="IPR036390">
    <property type="entry name" value="WH_DNA-bd_sf"/>
</dbReference>
<keyword evidence="6" id="KW-1185">Reference proteome</keyword>
<dbReference type="InterPro" id="IPR017900">
    <property type="entry name" value="4Fe4S_Fe_S_CS"/>
</dbReference>